<name>A0A0S7BGX8_9CHLR</name>
<gene>
    <name evidence="9" type="ORF">LARV_01051</name>
</gene>
<evidence type="ECO:0000256" key="4">
    <source>
        <dbReference type="ARBA" id="ARBA00022496"/>
    </source>
</evidence>
<dbReference type="InterPro" id="IPR027417">
    <property type="entry name" value="P-loop_NTPase"/>
</dbReference>
<evidence type="ECO:0000256" key="6">
    <source>
        <dbReference type="ARBA" id="ARBA00023065"/>
    </source>
</evidence>
<dbReference type="GO" id="GO:0006826">
    <property type="term" value="P:iron ion transport"/>
    <property type="evidence" value="ECO:0007669"/>
    <property type="project" value="UniProtKB-KW"/>
</dbReference>
<evidence type="ECO:0000256" key="7">
    <source>
        <dbReference type="ARBA" id="ARBA00023136"/>
    </source>
</evidence>
<keyword evidence="7" id="KW-0472">Membrane</keyword>
<dbReference type="InterPro" id="IPR051535">
    <property type="entry name" value="Siderophore_ABC-ATPase"/>
</dbReference>
<dbReference type="SMART" id="SM00382">
    <property type="entry name" value="AAA"/>
    <property type="match status" value="1"/>
</dbReference>
<dbReference type="Proteomes" id="UP000055060">
    <property type="component" value="Unassembled WGS sequence"/>
</dbReference>
<evidence type="ECO:0000259" key="8">
    <source>
        <dbReference type="SMART" id="SM00382"/>
    </source>
</evidence>
<keyword evidence="4" id="KW-0410">Iron transport</keyword>
<dbReference type="GO" id="GO:0016887">
    <property type="term" value="F:ATP hydrolysis activity"/>
    <property type="evidence" value="ECO:0007669"/>
    <property type="project" value="InterPro"/>
</dbReference>
<dbReference type="Gene3D" id="3.40.50.300">
    <property type="entry name" value="P-loop containing nucleotide triphosphate hydrolases"/>
    <property type="match status" value="2"/>
</dbReference>
<dbReference type="Pfam" id="PF13476">
    <property type="entry name" value="AAA_23"/>
    <property type="match status" value="1"/>
</dbReference>
<dbReference type="AlphaFoldDB" id="A0A0S7BGX8"/>
<dbReference type="GO" id="GO:0005886">
    <property type="term" value="C:plasma membrane"/>
    <property type="evidence" value="ECO:0007669"/>
    <property type="project" value="UniProtKB-SubCell"/>
</dbReference>
<organism evidence="9">
    <name type="scientific">Longilinea arvoryzae</name>
    <dbReference type="NCBI Taxonomy" id="360412"/>
    <lineage>
        <taxon>Bacteria</taxon>
        <taxon>Bacillati</taxon>
        <taxon>Chloroflexota</taxon>
        <taxon>Anaerolineae</taxon>
        <taxon>Anaerolineales</taxon>
        <taxon>Anaerolineaceae</taxon>
        <taxon>Longilinea</taxon>
    </lineage>
</organism>
<dbReference type="RefSeq" id="WP_075072646.1">
    <property type="nucleotide sequence ID" value="NZ_DF967972.1"/>
</dbReference>
<evidence type="ECO:0000256" key="3">
    <source>
        <dbReference type="ARBA" id="ARBA00022475"/>
    </source>
</evidence>
<comment type="subcellular location">
    <subcellularLocation>
        <location evidence="1">Cell membrane</location>
        <topology evidence="1">Peripheral membrane protein</topology>
    </subcellularLocation>
</comment>
<evidence type="ECO:0000256" key="1">
    <source>
        <dbReference type="ARBA" id="ARBA00004202"/>
    </source>
</evidence>
<dbReference type="GO" id="GO:0006302">
    <property type="term" value="P:double-strand break repair"/>
    <property type="evidence" value="ECO:0007669"/>
    <property type="project" value="InterPro"/>
</dbReference>
<dbReference type="OrthoDB" id="9784297at2"/>
<keyword evidence="10" id="KW-1185">Reference proteome</keyword>
<evidence type="ECO:0000313" key="10">
    <source>
        <dbReference type="Proteomes" id="UP000055060"/>
    </source>
</evidence>
<dbReference type="PANTHER" id="PTHR42771">
    <property type="entry name" value="IRON(3+)-HYDROXAMATE IMPORT ATP-BINDING PROTEIN FHUC"/>
    <property type="match status" value="1"/>
</dbReference>
<dbReference type="PANTHER" id="PTHR42771:SF2">
    <property type="entry name" value="IRON(3+)-HYDROXAMATE IMPORT ATP-BINDING PROTEIN FHUC"/>
    <property type="match status" value="1"/>
</dbReference>
<dbReference type="Pfam" id="PF13304">
    <property type="entry name" value="AAA_21"/>
    <property type="match status" value="1"/>
</dbReference>
<sequence>MIHLRSFSLRRPEALEEKGFPFSLPVVQSLETLVFSAPVTFFVGENGSGKSTLLEALACAAGSITVGSESVKTDPSLAAVRRLADQLRLVWQKRTHRGFFLRAEDFFGYARKMAMLRLEMEEDLRSVDRDYQDRSTTAAAFARLPYANEIHDIERRYGEGLEARSHGESFLALFQSRFVPGGLYLLDEPEAPLSPIRQLALIAVLKQMVTQEAQFIIATHSPILMAFPEALIYNFDVIPPRPVAYTDLEHVKLTRDFLDNPDAFLEHL</sequence>
<evidence type="ECO:0000256" key="5">
    <source>
        <dbReference type="ARBA" id="ARBA00023004"/>
    </source>
</evidence>
<dbReference type="STRING" id="360412.LARV_01051"/>
<proteinExistence type="predicted"/>
<reference evidence="9" key="1">
    <citation type="submission" date="2015-07" db="EMBL/GenBank/DDBJ databases">
        <title>Draft Genome Sequences of Anaerolinea thermolimosa IMO-1, Bellilinea caldifistulae GOMI-1, Leptolinea tardivitalis YMTK-2, Levilinea saccharolytica KIBI-1,Longilinea arvoryzae KOME-1, Previously Described as Members of the Anaerolineaceae (Chloroflexi).</title>
        <authorList>
            <person name="Sekiguchi Y."/>
            <person name="Ohashi A."/>
            <person name="Matsuura N."/>
            <person name="Tourlousse M.D."/>
        </authorList>
    </citation>
    <scope>NUCLEOTIDE SEQUENCE [LARGE SCALE GENOMIC DNA]</scope>
    <source>
        <strain evidence="9">KOME-1</strain>
    </source>
</reference>
<protein>
    <submittedName>
        <fullName evidence="9">Predicted ATPase</fullName>
    </submittedName>
</protein>
<dbReference type="InterPro" id="IPR003959">
    <property type="entry name" value="ATPase_AAA_core"/>
</dbReference>
<keyword evidence="6" id="KW-0406">Ion transport</keyword>
<keyword evidence="2" id="KW-0813">Transport</keyword>
<dbReference type="InterPro" id="IPR038729">
    <property type="entry name" value="Rad50/SbcC_AAA"/>
</dbReference>
<evidence type="ECO:0000313" key="9">
    <source>
        <dbReference type="EMBL" id="GAP13298.1"/>
    </source>
</evidence>
<accession>A0A0S7BGX8</accession>
<feature type="domain" description="AAA+ ATPase" evidence="8">
    <location>
        <begin position="36"/>
        <end position="243"/>
    </location>
</feature>
<keyword evidence="3" id="KW-1003">Cell membrane</keyword>
<evidence type="ECO:0000256" key="2">
    <source>
        <dbReference type="ARBA" id="ARBA00022448"/>
    </source>
</evidence>
<dbReference type="EMBL" id="DF967972">
    <property type="protein sequence ID" value="GAP13298.1"/>
    <property type="molecule type" value="Genomic_DNA"/>
</dbReference>
<dbReference type="SUPFAM" id="SSF52540">
    <property type="entry name" value="P-loop containing nucleoside triphosphate hydrolases"/>
    <property type="match status" value="1"/>
</dbReference>
<keyword evidence="5" id="KW-0408">Iron</keyword>
<dbReference type="InterPro" id="IPR003593">
    <property type="entry name" value="AAA+_ATPase"/>
</dbReference>